<organism evidence="2 3">
    <name type="scientific">Cardiocondyla obscurior</name>
    <dbReference type="NCBI Taxonomy" id="286306"/>
    <lineage>
        <taxon>Eukaryota</taxon>
        <taxon>Metazoa</taxon>
        <taxon>Ecdysozoa</taxon>
        <taxon>Arthropoda</taxon>
        <taxon>Hexapoda</taxon>
        <taxon>Insecta</taxon>
        <taxon>Pterygota</taxon>
        <taxon>Neoptera</taxon>
        <taxon>Endopterygota</taxon>
        <taxon>Hymenoptera</taxon>
        <taxon>Apocrita</taxon>
        <taxon>Aculeata</taxon>
        <taxon>Formicoidea</taxon>
        <taxon>Formicidae</taxon>
        <taxon>Myrmicinae</taxon>
        <taxon>Cardiocondyla</taxon>
    </lineage>
</organism>
<keyword evidence="1" id="KW-0472">Membrane</keyword>
<evidence type="ECO:0000313" key="2">
    <source>
        <dbReference type="EMBL" id="KAL0105823.1"/>
    </source>
</evidence>
<feature type="transmembrane region" description="Helical" evidence="1">
    <location>
        <begin position="36"/>
        <end position="59"/>
    </location>
</feature>
<sequence length="61" mass="7418">MEKNTITIRFGVDETYIYIHIHHRKLNLKYLQSSKWIINISIIHISGHVSFFFYNIIIFHL</sequence>
<reference evidence="2 3" key="1">
    <citation type="submission" date="2023-03" db="EMBL/GenBank/DDBJ databases">
        <title>High recombination rates correlate with genetic variation in Cardiocondyla obscurior ants.</title>
        <authorList>
            <person name="Errbii M."/>
        </authorList>
    </citation>
    <scope>NUCLEOTIDE SEQUENCE [LARGE SCALE GENOMIC DNA]</scope>
    <source>
        <strain evidence="2">Alpha-2009</strain>
        <tissue evidence="2">Whole body</tissue>
    </source>
</reference>
<keyword evidence="3" id="KW-1185">Reference proteome</keyword>
<proteinExistence type="predicted"/>
<gene>
    <name evidence="2" type="ORF">PUN28_015920</name>
</gene>
<keyword evidence="1" id="KW-1133">Transmembrane helix</keyword>
<protein>
    <submittedName>
        <fullName evidence="2">Uncharacterized protein</fullName>
    </submittedName>
</protein>
<name>A0AAW2EQ19_9HYME</name>
<dbReference type="EMBL" id="JADYXP020000018">
    <property type="protein sequence ID" value="KAL0105823.1"/>
    <property type="molecule type" value="Genomic_DNA"/>
</dbReference>
<accession>A0AAW2EQ19</accession>
<dbReference type="AlphaFoldDB" id="A0AAW2EQ19"/>
<dbReference type="Proteomes" id="UP001430953">
    <property type="component" value="Unassembled WGS sequence"/>
</dbReference>
<comment type="caution">
    <text evidence="2">The sequence shown here is derived from an EMBL/GenBank/DDBJ whole genome shotgun (WGS) entry which is preliminary data.</text>
</comment>
<keyword evidence="1" id="KW-0812">Transmembrane</keyword>
<evidence type="ECO:0000313" key="3">
    <source>
        <dbReference type="Proteomes" id="UP001430953"/>
    </source>
</evidence>
<evidence type="ECO:0000256" key="1">
    <source>
        <dbReference type="SAM" id="Phobius"/>
    </source>
</evidence>